<keyword evidence="2" id="KW-0862">Zinc</keyword>
<dbReference type="GO" id="GO:0000049">
    <property type="term" value="F:tRNA binding"/>
    <property type="evidence" value="ECO:0007669"/>
    <property type="project" value="TreeGrafter"/>
</dbReference>
<dbReference type="SUPFAM" id="SSF52402">
    <property type="entry name" value="Adenine nucleotide alpha hydrolases-like"/>
    <property type="match status" value="1"/>
</dbReference>
<feature type="binding site" evidence="2">
    <location>
        <position position="22"/>
    </location>
    <ligand>
        <name>Zn(2+)</name>
        <dbReference type="ChEBI" id="CHEBI:29105"/>
        <label>1</label>
    </ligand>
</feature>
<dbReference type="InterPro" id="IPR054306">
    <property type="entry name" value="TtuA-like_LIM_N"/>
</dbReference>
<evidence type="ECO:0000259" key="5">
    <source>
        <dbReference type="Pfam" id="PF22082"/>
    </source>
</evidence>
<feature type="binding site" evidence="3">
    <location>
        <position position="155"/>
    </location>
    <ligand>
        <name>ATP</name>
        <dbReference type="ChEBI" id="CHEBI:30616"/>
    </ligand>
</feature>
<dbReference type="GO" id="GO:0002144">
    <property type="term" value="C:cytosolic tRNA wobble base thiouridylase complex"/>
    <property type="evidence" value="ECO:0007669"/>
    <property type="project" value="TreeGrafter"/>
</dbReference>
<feature type="binding site" evidence="2">
    <location>
        <position position="277"/>
    </location>
    <ligand>
        <name>Zn(2+)</name>
        <dbReference type="ChEBI" id="CHEBI:29105"/>
        <label>2</label>
    </ligand>
</feature>
<evidence type="ECO:0000313" key="6">
    <source>
        <dbReference type="EMBL" id="KUJ92404.1"/>
    </source>
</evidence>
<dbReference type="InterPro" id="IPR011063">
    <property type="entry name" value="TilS/TtcA_N"/>
</dbReference>
<keyword evidence="3" id="KW-0067">ATP-binding</keyword>
<dbReference type="AlphaFoldDB" id="A0A101DBD4"/>
<gene>
    <name evidence="6" type="ORF">XD40_2405</name>
</gene>
<dbReference type="PIRSF" id="PIRSF004976">
    <property type="entry name" value="ATPase_YdaO"/>
    <property type="match status" value="1"/>
</dbReference>
<dbReference type="PANTHER" id="PTHR11807:SF27">
    <property type="entry name" value="TRNA-5-METHYLURIDINE(54) 2-SULFURTRANSFERASE"/>
    <property type="match status" value="1"/>
</dbReference>
<dbReference type="GO" id="GO:0002143">
    <property type="term" value="P:tRNA wobble position uridine thiolation"/>
    <property type="evidence" value="ECO:0007669"/>
    <property type="project" value="TreeGrafter"/>
</dbReference>
<reference evidence="7" key="1">
    <citation type="journal article" date="2015" name="MBio">
        <title>Genome-Resolved Metagenomic Analysis Reveals Roles for Candidate Phyla and Other Microbial Community Members in Biogeochemical Transformations in Oil Reservoirs.</title>
        <authorList>
            <person name="Hu P."/>
            <person name="Tom L."/>
            <person name="Singh A."/>
            <person name="Thomas B.C."/>
            <person name="Baker B.J."/>
            <person name="Piceno Y.M."/>
            <person name="Andersen G.L."/>
            <person name="Banfield J.F."/>
        </authorList>
    </citation>
    <scope>NUCLEOTIDE SEQUENCE [LARGE SCALE GENOMIC DNA]</scope>
</reference>
<evidence type="ECO:0000313" key="7">
    <source>
        <dbReference type="Proteomes" id="UP000054307"/>
    </source>
</evidence>
<evidence type="ECO:0000256" key="2">
    <source>
        <dbReference type="PIRSR" id="PIRSR004976-50"/>
    </source>
</evidence>
<dbReference type="GO" id="GO:0046872">
    <property type="term" value="F:metal ion binding"/>
    <property type="evidence" value="ECO:0007669"/>
    <property type="project" value="UniProtKB-KW"/>
</dbReference>
<organism evidence="6 7">
    <name type="scientific">Archaeoglobus fulgidus</name>
    <dbReference type="NCBI Taxonomy" id="2234"/>
    <lineage>
        <taxon>Archaea</taxon>
        <taxon>Methanobacteriati</taxon>
        <taxon>Methanobacteriota</taxon>
        <taxon>Archaeoglobi</taxon>
        <taxon>Archaeoglobales</taxon>
        <taxon>Archaeoglobaceae</taxon>
        <taxon>Archaeoglobus</taxon>
    </lineage>
</organism>
<feature type="domain" description="2-thiouridine synthetase TtuA-like N-terminal LIM" evidence="5">
    <location>
        <begin position="2"/>
        <end position="26"/>
    </location>
</feature>
<dbReference type="InterPro" id="IPR014729">
    <property type="entry name" value="Rossmann-like_a/b/a_fold"/>
</dbReference>
<sequence>MKCKKCGRKAVANLKAYGIALCEKCYPEFYRNLVKRSIKRFRILRPEERVLIAISGGKDSSALAAVLKELGYNAELLYIDLGIGNYSEESERVVRELSSSLDLSLNVVRLRDYGFTVDDVARKMRRKTCSACGTAKRYIMNRFARENSFDVVATGHTAEDIASFYIKNVAGGTRVWAEKLMPRNEPFDEKIIARAKPLFDISEKENMLYVLVNGIPHTPMECPHAPNPEWKEIVYDIERRKPGFVKNFVRGLVRPAEEFEETKYCKICGEVSSGDVCAFCRLRERLS</sequence>
<dbReference type="PATRIC" id="fig|2234.6.peg.343"/>
<proteinExistence type="predicted"/>
<dbReference type="PANTHER" id="PTHR11807">
    <property type="entry name" value="ATPASES OF THE PP SUPERFAMILY-RELATED"/>
    <property type="match status" value="1"/>
</dbReference>
<dbReference type="Pfam" id="PF01171">
    <property type="entry name" value="ATP_bind_3"/>
    <property type="match status" value="1"/>
</dbReference>
<feature type="binding site" evidence="2">
    <location>
        <position position="268"/>
    </location>
    <ligand>
        <name>Zn(2+)</name>
        <dbReference type="ChEBI" id="CHEBI:29105"/>
        <label>2</label>
    </ligand>
</feature>
<dbReference type="Proteomes" id="UP000054307">
    <property type="component" value="Unassembled WGS sequence"/>
</dbReference>
<dbReference type="Pfam" id="PF22082">
    <property type="entry name" value="TtuA_LIM_N"/>
    <property type="match status" value="1"/>
</dbReference>
<keyword evidence="1" id="KW-0808">Transferase</keyword>
<feature type="binding site" evidence="3">
    <location>
        <position position="79"/>
    </location>
    <ligand>
        <name>ATP</name>
        <dbReference type="ChEBI" id="CHEBI:30616"/>
    </ligand>
</feature>
<dbReference type="EMBL" id="LGEQ01000094">
    <property type="protein sequence ID" value="KUJ92404.1"/>
    <property type="molecule type" value="Genomic_DNA"/>
</dbReference>
<dbReference type="CDD" id="cd01993">
    <property type="entry name" value="TtuA-like"/>
    <property type="match status" value="1"/>
</dbReference>
<accession>A0A101DBD4</accession>
<evidence type="ECO:0000256" key="1">
    <source>
        <dbReference type="ARBA" id="ARBA00022679"/>
    </source>
</evidence>
<feature type="binding site" evidence="3">
    <location>
        <position position="160"/>
    </location>
    <ligand>
        <name>ATP</name>
        <dbReference type="ChEBI" id="CHEBI:30616"/>
    </ligand>
</feature>
<keyword evidence="2" id="KW-0479">Metal-binding</keyword>
<keyword evidence="3" id="KW-0547">Nucleotide-binding</keyword>
<dbReference type="InterPro" id="IPR035107">
    <property type="entry name" value="tRNA_thiolation_TtcA_Ctu1"/>
</dbReference>
<protein>
    <submittedName>
        <fullName evidence="6">Uncharacterized protein</fullName>
    </submittedName>
</protein>
<evidence type="ECO:0000256" key="3">
    <source>
        <dbReference type="PIRSR" id="PIRSR004976-51"/>
    </source>
</evidence>
<feature type="binding site" evidence="3">
    <location>
        <begin position="53"/>
        <end position="55"/>
    </location>
    <ligand>
        <name>ATP</name>
        <dbReference type="ChEBI" id="CHEBI:30616"/>
    </ligand>
</feature>
<feature type="binding site" evidence="2">
    <location>
        <position position="3"/>
    </location>
    <ligand>
        <name>Zn(2+)</name>
        <dbReference type="ChEBI" id="CHEBI:29105"/>
        <label>1</label>
    </ligand>
</feature>
<dbReference type="GO" id="GO:0016740">
    <property type="term" value="F:transferase activity"/>
    <property type="evidence" value="ECO:0007669"/>
    <property type="project" value="UniProtKB-KW"/>
</dbReference>
<feature type="binding site" evidence="2">
    <location>
        <position position="265"/>
    </location>
    <ligand>
        <name>Zn(2+)</name>
        <dbReference type="ChEBI" id="CHEBI:29105"/>
        <label>2</label>
    </ligand>
</feature>
<name>A0A101DBD4_ARCFL</name>
<feature type="binding site" evidence="2">
    <location>
        <position position="6"/>
    </location>
    <ligand>
        <name>Zn(2+)</name>
        <dbReference type="ChEBI" id="CHEBI:29105"/>
        <label>1</label>
    </ligand>
</feature>
<feature type="domain" description="tRNA(Ile)-lysidine/2-thiocytidine synthase N-terminal" evidence="4">
    <location>
        <begin position="50"/>
        <end position="205"/>
    </location>
</feature>
<feature type="binding site" evidence="2">
    <location>
        <position position="25"/>
    </location>
    <ligand>
        <name>Zn(2+)</name>
        <dbReference type="ChEBI" id="CHEBI:29105"/>
        <label>1</label>
    </ligand>
</feature>
<feature type="binding site" evidence="3">
    <location>
        <position position="59"/>
    </location>
    <ligand>
        <name>ATP</name>
        <dbReference type="ChEBI" id="CHEBI:30616"/>
    </ligand>
</feature>
<dbReference type="Gene3D" id="3.40.50.620">
    <property type="entry name" value="HUPs"/>
    <property type="match status" value="1"/>
</dbReference>
<comment type="caution">
    <text evidence="6">The sequence shown here is derived from an EMBL/GenBank/DDBJ whole genome shotgun (WGS) entry which is preliminary data.</text>
</comment>
<dbReference type="GO" id="GO:0005524">
    <property type="term" value="F:ATP binding"/>
    <property type="evidence" value="ECO:0007669"/>
    <property type="project" value="UniProtKB-KW"/>
</dbReference>
<feature type="binding site" evidence="2">
    <location>
        <position position="280"/>
    </location>
    <ligand>
        <name>Zn(2+)</name>
        <dbReference type="ChEBI" id="CHEBI:29105"/>
        <label>2</label>
    </ligand>
</feature>
<evidence type="ECO:0000259" key="4">
    <source>
        <dbReference type="Pfam" id="PF01171"/>
    </source>
</evidence>